<evidence type="ECO:0000313" key="8">
    <source>
        <dbReference type="Proteomes" id="UP000242317"/>
    </source>
</evidence>
<dbReference type="Gene3D" id="3.90.380.10">
    <property type="entry name" value="Naphthalene 1,2-dioxygenase Alpha Subunit, Chain A, domain 1"/>
    <property type="match status" value="1"/>
</dbReference>
<dbReference type="GO" id="GO:0046872">
    <property type="term" value="F:metal ion binding"/>
    <property type="evidence" value="ECO:0007669"/>
    <property type="project" value="UniProtKB-KW"/>
</dbReference>
<evidence type="ECO:0000256" key="3">
    <source>
        <dbReference type="ARBA" id="ARBA00023002"/>
    </source>
</evidence>
<keyword evidence="4" id="KW-0408">Iron</keyword>
<protein>
    <submittedName>
        <fullName evidence="7">Vanillate O-demethylase monooxygenase subunit</fullName>
    </submittedName>
</protein>
<proteinExistence type="predicted"/>
<dbReference type="EMBL" id="FMYK01000011">
    <property type="protein sequence ID" value="SDC71434.1"/>
    <property type="molecule type" value="Genomic_DNA"/>
</dbReference>
<sequence length="354" mass="40590">MFVKNCWYVAAWTDEVGAEDLFSRTILNTPVLFWRDSEHIVRAMIDRCCHRLAPLSLGKKVNDCIQCNYHGLIFDKNGQCISAPAQTRLPKMSVQTFPVVEKNQWIWIWMGDENLADPNLIPDIFWYDHPDWAYKPNGHMHYPVNYLLIADNLLDFSHLPFLHPTTLGGSPDYASVLPKVTRNDDGLRLEKMVNNTEAPGYSKQHAGYDENTKVDRWMYYDFLIPSILLMDAGMYPTGTGSYEEKPANAISFKSAQALTPETEHSTHYFFGQARDFALDDHAVSDAIYNGIIQAFNEDKEMILGQQRNIMLNPSHPMKALSVDSALSQFRWLIDKKIKAEQVETTQQIYTENIV</sequence>
<feature type="domain" description="Rieske" evidence="6">
    <location>
        <begin position="7"/>
        <end position="108"/>
    </location>
</feature>
<reference evidence="8" key="1">
    <citation type="submission" date="2016-09" db="EMBL/GenBank/DDBJ databases">
        <authorList>
            <person name="Varghese N."/>
            <person name="Submissions S."/>
        </authorList>
    </citation>
    <scope>NUCLEOTIDE SEQUENCE [LARGE SCALE GENOMIC DNA]</scope>
    <source>
        <strain evidence="8">ANC 3699</strain>
    </source>
</reference>
<dbReference type="PANTHER" id="PTHR21266:SF60">
    <property type="entry name" value="3-KETOSTEROID-9-ALPHA-MONOOXYGENASE, OXYGENASE COMPONENT"/>
    <property type="match status" value="1"/>
</dbReference>
<accession>A0A1G6NVQ7</accession>
<dbReference type="GO" id="GO:0008168">
    <property type="term" value="F:methyltransferase activity"/>
    <property type="evidence" value="ECO:0007669"/>
    <property type="project" value="UniProtKB-KW"/>
</dbReference>
<organism evidence="7 8">
    <name type="scientific">Acinetobacter marinus</name>
    <dbReference type="NCBI Taxonomy" id="281375"/>
    <lineage>
        <taxon>Bacteria</taxon>
        <taxon>Pseudomonadati</taxon>
        <taxon>Pseudomonadota</taxon>
        <taxon>Gammaproteobacteria</taxon>
        <taxon>Moraxellales</taxon>
        <taxon>Moraxellaceae</taxon>
        <taxon>Acinetobacter</taxon>
    </lineage>
</organism>
<keyword evidence="7" id="KW-0503">Monooxygenase</keyword>
<keyword evidence="7" id="KW-0808">Transferase</keyword>
<name>A0A1G6NVQ7_9GAMM</name>
<dbReference type="SUPFAM" id="SSF50022">
    <property type="entry name" value="ISP domain"/>
    <property type="match status" value="1"/>
</dbReference>
<dbReference type="PANTHER" id="PTHR21266">
    <property type="entry name" value="IRON-SULFUR DOMAIN CONTAINING PROTEIN"/>
    <property type="match status" value="1"/>
</dbReference>
<dbReference type="SUPFAM" id="SSF55961">
    <property type="entry name" value="Bet v1-like"/>
    <property type="match status" value="1"/>
</dbReference>
<keyword evidence="3" id="KW-0560">Oxidoreductase</keyword>
<keyword evidence="1" id="KW-0001">2Fe-2S</keyword>
<keyword evidence="7" id="KW-0489">Methyltransferase</keyword>
<dbReference type="InterPro" id="IPR017941">
    <property type="entry name" value="Rieske_2Fe-2S"/>
</dbReference>
<keyword evidence="2" id="KW-0479">Metal-binding</keyword>
<dbReference type="RefSeq" id="WP_092621393.1">
    <property type="nucleotide sequence ID" value="NZ_FMYK01000011.1"/>
</dbReference>
<dbReference type="GO" id="GO:0004497">
    <property type="term" value="F:monooxygenase activity"/>
    <property type="evidence" value="ECO:0007669"/>
    <property type="project" value="UniProtKB-KW"/>
</dbReference>
<dbReference type="Gene3D" id="2.102.10.10">
    <property type="entry name" value="Rieske [2Fe-2S] iron-sulphur domain"/>
    <property type="match status" value="1"/>
</dbReference>
<dbReference type="InterPro" id="IPR044043">
    <property type="entry name" value="VanA_C_cat"/>
</dbReference>
<evidence type="ECO:0000256" key="2">
    <source>
        <dbReference type="ARBA" id="ARBA00022723"/>
    </source>
</evidence>
<dbReference type="Pfam" id="PF00355">
    <property type="entry name" value="Rieske"/>
    <property type="match status" value="1"/>
</dbReference>
<dbReference type="Pfam" id="PF19112">
    <property type="entry name" value="VanA_C"/>
    <property type="match status" value="1"/>
</dbReference>
<evidence type="ECO:0000256" key="1">
    <source>
        <dbReference type="ARBA" id="ARBA00022714"/>
    </source>
</evidence>
<evidence type="ECO:0000256" key="4">
    <source>
        <dbReference type="ARBA" id="ARBA00023004"/>
    </source>
</evidence>
<dbReference type="GO" id="GO:0051537">
    <property type="term" value="F:2 iron, 2 sulfur cluster binding"/>
    <property type="evidence" value="ECO:0007669"/>
    <property type="project" value="UniProtKB-KW"/>
</dbReference>
<dbReference type="InterPro" id="IPR050584">
    <property type="entry name" value="Cholesterol_7-desaturase"/>
</dbReference>
<dbReference type="AlphaFoldDB" id="A0A1G6NVQ7"/>
<evidence type="ECO:0000313" key="7">
    <source>
        <dbReference type="EMBL" id="SDC71434.1"/>
    </source>
</evidence>
<dbReference type="PROSITE" id="PS51296">
    <property type="entry name" value="RIESKE"/>
    <property type="match status" value="1"/>
</dbReference>
<dbReference type="GO" id="GO:0032259">
    <property type="term" value="P:methylation"/>
    <property type="evidence" value="ECO:0007669"/>
    <property type="project" value="UniProtKB-KW"/>
</dbReference>
<keyword evidence="5" id="KW-0411">Iron-sulfur</keyword>
<dbReference type="Proteomes" id="UP000242317">
    <property type="component" value="Unassembled WGS sequence"/>
</dbReference>
<dbReference type="CDD" id="cd08878">
    <property type="entry name" value="RHO_alpha_C_DMO-like"/>
    <property type="match status" value="1"/>
</dbReference>
<dbReference type="InterPro" id="IPR036922">
    <property type="entry name" value="Rieske_2Fe-2S_sf"/>
</dbReference>
<evidence type="ECO:0000256" key="5">
    <source>
        <dbReference type="ARBA" id="ARBA00023014"/>
    </source>
</evidence>
<keyword evidence="8" id="KW-1185">Reference proteome</keyword>
<dbReference type="OrthoDB" id="9769355at2"/>
<evidence type="ECO:0000259" key="6">
    <source>
        <dbReference type="PROSITE" id="PS51296"/>
    </source>
</evidence>
<gene>
    <name evidence="7" type="ORF">SAMN05421749_1112</name>
</gene>